<organism evidence="3 4">
    <name type="scientific">Heliomicrobium gestii</name>
    <name type="common">Heliobacterium gestii</name>
    <dbReference type="NCBI Taxonomy" id="2699"/>
    <lineage>
        <taxon>Bacteria</taxon>
        <taxon>Bacillati</taxon>
        <taxon>Bacillota</taxon>
        <taxon>Clostridia</taxon>
        <taxon>Eubacteriales</taxon>
        <taxon>Heliobacteriaceae</taxon>
        <taxon>Heliomicrobium</taxon>
    </lineage>
</organism>
<feature type="compositionally biased region" description="Polar residues" evidence="1">
    <location>
        <begin position="1"/>
        <end position="12"/>
    </location>
</feature>
<evidence type="ECO:0000313" key="3">
    <source>
        <dbReference type="EMBL" id="MZP44450.1"/>
    </source>
</evidence>
<evidence type="ECO:0000256" key="2">
    <source>
        <dbReference type="SAM" id="Phobius"/>
    </source>
</evidence>
<keyword evidence="2" id="KW-0812">Transmembrane</keyword>
<sequence>MSKGKPNNQAATSREIAATTPTTPAEAKKSYGPDNPNEDLLKSPAVKLVAIIFGTVVCYIVGRMVQGGGPQEVPLGAYAAATFLSTSLFLLVRSQLKKKK</sequence>
<feature type="region of interest" description="Disordered" evidence="1">
    <location>
        <begin position="1"/>
        <end position="37"/>
    </location>
</feature>
<reference evidence="3 4" key="1">
    <citation type="submission" date="2020-01" db="EMBL/GenBank/DDBJ databases">
        <title>Whole genome sequence of Heliobacterium gestii DSM 11169.</title>
        <authorList>
            <person name="Kyndt J.A."/>
            <person name="Meyer T.E."/>
        </authorList>
    </citation>
    <scope>NUCLEOTIDE SEQUENCE [LARGE SCALE GENOMIC DNA]</scope>
    <source>
        <strain evidence="3 4">DSM 11169</strain>
    </source>
</reference>
<name>A0A845LHF9_HELGE</name>
<keyword evidence="4" id="KW-1185">Reference proteome</keyword>
<dbReference type="EMBL" id="WXEX01000016">
    <property type="protein sequence ID" value="MZP44450.1"/>
    <property type="molecule type" value="Genomic_DNA"/>
</dbReference>
<gene>
    <name evidence="3" type="ORF">GTO89_15565</name>
</gene>
<dbReference type="RefSeq" id="WP_161263019.1">
    <property type="nucleotide sequence ID" value="NZ_JAFBDC010000017.1"/>
</dbReference>
<protein>
    <submittedName>
        <fullName evidence="3">Uncharacterized protein</fullName>
    </submittedName>
</protein>
<feature type="transmembrane region" description="Helical" evidence="2">
    <location>
        <begin position="74"/>
        <end position="92"/>
    </location>
</feature>
<dbReference type="OrthoDB" id="2083308at2"/>
<evidence type="ECO:0000256" key="1">
    <source>
        <dbReference type="SAM" id="MobiDB-lite"/>
    </source>
</evidence>
<proteinExistence type="predicted"/>
<keyword evidence="2" id="KW-0472">Membrane</keyword>
<feature type="transmembrane region" description="Helical" evidence="2">
    <location>
        <begin position="45"/>
        <end position="62"/>
    </location>
</feature>
<dbReference type="AlphaFoldDB" id="A0A845LHF9"/>
<dbReference type="Proteomes" id="UP000471031">
    <property type="component" value="Unassembled WGS sequence"/>
</dbReference>
<evidence type="ECO:0000313" key="4">
    <source>
        <dbReference type="Proteomes" id="UP000471031"/>
    </source>
</evidence>
<comment type="caution">
    <text evidence="3">The sequence shown here is derived from an EMBL/GenBank/DDBJ whole genome shotgun (WGS) entry which is preliminary data.</text>
</comment>
<keyword evidence="2" id="KW-1133">Transmembrane helix</keyword>
<accession>A0A845LHF9</accession>